<dbReference type="AlphaFoldDB" id="A0A1X2IQU6"/>
<feature type="compositionally biased region" description="Basic and acidic residues" evidence="1">
    <location>
        <begin position="46"/>
        <end position="58"/>
    </location>
</feature>
<reference evidence="3 4" key="1">
    <citation type="submission" date="2016-07" db="EMBL/GenBank/DDBJ databases">
        <title>Pervasive Adenine N6-methylation of Active Genes in Fungi.</title>
        <authorList>
            <consortium name="DOE Joint Genome Institute"/>
            <person name="Mondo S.J."/>
            <person name="Dannebaum R.O."/>
            <person name="Kuo R.C."/>
            <person name="Labutti K."/>
            <person name="Haridas S."/>
            <person name="Kuo A."/>
            <person name="Salamov A."/>
            <person name="Ahrendt S.R."/>
            <person name="Lipzen A."/>
            <person name="Sullivan W."/>
            <person name="Andreopoulos W.B."/>
            <person name="Clum A."/>
            <person name="Lindquist E."/>
            <person name="Daum C."/>
            <person name="Ramamoorthy G.K."/>
            <person name="Gryganskyi A."/>
            <person name="Culley D."/>
            <person name="Magnuson J.K."/>
            <person name="James T.Y."/>
            <person name="O'Malley M.A."/>
            <person name="Stajich J.E."/>
            <person name="Spatafora J.W."/>
            <person name="Visel A."/>
            <person name="Grigoriev I.V."/>
        </authorList>
    </citation>
    <scope>NUCLEOTIDE SEQUENCE [LARGE SCALE GENOMIC DNA]</scope>
    <source>
        <strain evidence="3 4">NRRL 1336</strain>
    </source>
</reference>
<evidence type="ECO:0000313" key="4">
    <source>
        <dbReference type="Proteomes" id="UP000193560"/>
    </source>
</evidence>
<dbReference type="Proteomes" id="UP000193560">
    <property type="component" value="Unassembled WGS sequence"/>
</dbReference>
<protein>
    <submittedName>
        <fullName evidence="3">Uncharacterized protein</fullName>
    </submittedName>
</protein>
<dbReference type="OrthoDB" id="1845550at2759"/>
<evidence type="ECO:0000256" key="2">
    <source>
        <dbReference type="SAM" id="Phobius"/>
    </source>
</evidence>
<feature type="transmembrane region" description="Helical" evidence="2">
    <location>
        <begin position="6"/>
        <end position="26"/>
    </location>
</feature>
<evidence type="ECO:0000313" key="3">
    <source>
        <dbReference type="EMBL" id="ORZ20627.1"/>
    </source>
</evidence>
<accession>A0A1X2IQU6</accession>
<gene>
    <name evidence="3" type="ORF">BCR42DRAFT_409169</name>
</gene>
<proteinExistence type="predicted"/>
<comment type="caution">
    <text evidence="3">The sequence shown here is derived from an EMBL/GenBank/DDBJ whole genome shotgun (WGS) entry which is preliminary data.</text>
</comment>
<organism evidence="3 4">
    <name type="scientific">Absidia repens</name>
    <dbReference type="NCBI Taxonomy" id="90262"/>
    <lineage>
        <taxon>Eukaryota</taxon>
        <taxon>Fungi</taxon>
        <taxon>Fungi incertae sedis</taxon>
        <taxon>Mucoromycota</taxon>
        <taxon>Mucoromycotina</taxon>
        <taxon>Mucoromycetes</taxon>
        <taxon>Mucorales</taxon>
        <taxon>Cunninghamellaceae</taxon>
        <taxon>Absidia</taxon>
    </lineage>
</organism>
<keyword evidence="2" id="KW-0812">Transmembrane</keyword>
<name>A0A1X2IQU6_9FUNG</name>
<keyword evidence="4" id="KW-1185">Reference proteome</keyword>
<dbReference type="EMBL" id="MCGE01000006">
    <property type="protein sequence ID" value="ORZ20627.1"/>
    <property type="molecule type" value="Genomic_DNA"/>
</dbReference>
<sequence>MAPPSIYGKVFGLGLLTGASMEMLLIKSNYYGMLVASEVKARTKELKQEQEDLERFQRLQEQQQQQQQQQQPEGLSNQQ</sequence>
<evidence type="ECO:0000256" key="1">
    <source>
        <dbReference type="SAM" id="MobiDB-lite"/>
    </source>
</evidence>
<feature type="compositionally biased region" description="Low complexity" evidence="1">
    <location>
        <begin position="59"/>
        <end position="79"/>
    </location>
</feature>
<keyword evidence="2" id="KW-1133">Transmembrane helix</keyword>
<keyword evidence="2" id="KW-0472">Membrane</keyword>
<feature type="region of interest" description="Disordered" evidence="1">
    <location>
        <begin position="46"/>
        <end position="79"/>
    </location>
</feature>